<keyword evidence="2" id="KW-1134">Transmembrane beta strand</keyword>
<reference evidence="5" key="1">
    <citation type="submission" date="2016-11" db="EMBL/GenBank/DDBJ databases">
        <authorList>
            <person name="Varghese N."/>
            <person name="Submissions S."/>
        </authorList>
    </citation>
    <scope>NUCLEOTIDE SEQUENCE [LARGE SCALE GENOMIC DNA]</scope>
    <source>
        <strain evidence="5">DSM 22363</strain>
    </source>
</reference>
<keyword evidence="5" id="KW-1185">Reference proteome</keyword>
<accession>A0A1N6DFR0</accession>
<sequence length="513" mass="55174">MVQTDSFADDTVTDRFHLPLMAILPALLATSGCISMAPDSAGPGIAAEVPASFPGADQAGVYDPAGWWTAFEDPVLNRLLNEALDRNLDIAEARARLQAAEAQARISKSGLFPQLNASLGSSYSDSPLAGTGFGAGGNVGTQRLEVETYTSGLAFSYELDLWGKLRNEARAGRADAFAAAADLQAARLAVLAETITSYFDLVDARHQIVLTTRIIDVLGDRVEQTENRYQRGLVSSFELYQVRQDFRNIQASLPQRESQLAAIEGQLAVLVGRYSNNMDELLRAGLAPKLIFTDIPAGLPIDLLAQRPDVRAAGQRMEAARFTVGARKADQFPALSLSASTGTQSGTPSGVFDVMDKWVLSLGANLTAPLFQGGRIRAGIAVADAQYAQQTAVYARSVLNAYQEVGTAIERYEEERQRYRFLFSQLGEAKAAADLQSRRFGTGVGNYVDYLDALRAQYQVQSQLSSAGRDVALARLAVHRALGGSWDQPAPESRETIGDKSSGTPDPASRGDE</sequence>
<dbReference type="EMBL" id="FSQW01000001">
    <property type="protein sequence ID" value="SIN69596.1"/>
    <property type="molecule type" value="Genomic_DNA"/>
</dbReference>
<comment type="subcellular location">
    <subcellularLocation>
        <location evidence="2">Cell membrane</location>
        <topology evidence="2">Lipid-anchor</topology>
    </subcellularLocation>
</comment>
<protein>
    <submittedName>
        <fullName evidence="4">Efflux transporter, outer membrane factor (OMF) lipoprotein, NodT family</fullName>
    </submittedName>
</protein>
<dbReference type="GO" id="GO:0015562">
    <property type="term" value="F:efflux transmembrane transporter activity"/>
    <property type="evidence" value="ECO:0007669"/>
    <property type="project" value="InterPro"/>
</dbReference>
<proteinExistence type="inferred from homology"/>
<dbReference type="InterPro" id="IPR003423">
    <property type="entry name" value="OMP_efflux"/>
</dbReference>
<dbReference type="AlphaFoldDB" id="A0A1N6DFR0"/>
<name>A0A1N6DFR0_9SPHN</name>
<gene>
    <name evidence="4" type="ORF">SAMN02745824_1885</name>
</gene>
<organism evidence="4 5">
    <name type="scientific">Parasphingorhabdus marina DSM 22363</name>
    <dbReference type="NCBI Taxonomy" id="1123272"/>
    <lineage>
        <taxon>Bacteria</taxon>
        <taxon>Pseudomonadati</taxon>
        <taxon>Pseudomonadota</taxon>
        <taxon>Alphaproteobacteria</taxon>
        <taxon>Sphingomonadales</taxon>
        <taxon>Sphingomonadaceae</taxon>
        <taxon>Parasphingorhabdus</taxon>
    </lineage>
</organism>
<keyword evidence="2" id="KW-0472">Membrane</keyword>
<evidence type="ECO:0000256" key="3">
    <source>
        <dbReference type="SAM" id="MobiDB-lite"/>
    </source>
</evidence>
<keyword evidence="2" id="KW-0564">Palmitate</keyword>
<dbReference type="Gene3D" id="1.20.1600.10">
    <property type="entry name" value="Outer membrane efflux proteins (OEP)"/>
    <property type="match status" value="1"/>
</dbReference>
<dbReference type="GO" id="GO:0005886">
    <property type="term" value="C:plasma membrane"/>
    <property type="evidence" value="ECO:0007669"/>
    <property type="project" value="UniProtKB-SubCell"/>
</dbReference>
<dbReference type="SUPFAM" id="SSF56954">
    <property type="entry name" value="Outer membrane efflux proteins (OEP)"/>
    <property type="match status" value="1"/>
</dbReference>
<keyword evidence="2" id="KW-0812">Transmembrane</keyword>
<dbReference type="Pfam" id="PF02321">
    <property type="entry name" value="OEP"/>
    <property type="match status" value="2"/>
</dbReference>
<dbReference type="STRING" id="1123272.SAMN02745824_1885"/>
<evidence type="ECO:0000256" key="2">
    <source>
        <dbReference type="RuleBase" id="RU362097"/>
    </source>
</evidence>
<evidence type="ECO:0000313" key="4">
    <source>
        <dbReference type="EMBL" id="SIN69596.1"/>
    </source>
</evidence>
<keyword evidence="2 4" id="KW-0449">Lipoprotein</keyword>
<comment type="similarity">
    <text evidence="1 2">Belongs to the outer membrane factor (OMF) (TC 1.B.17) family.</text>
</comment>
<dbReference type="PANTHER" id="PTHR30203">
    <property type="entry name" value="OUTER MEMBRANE CATION EFFLUX PROTEIN"/>
    <property type="match status" value="1"/>
</dbReference>
<dbReference type="InterPro" id="IPR010131">
    <property type="entry name" value="MdtP/NodT-like"/>
</dbReference>
<evidence type="ECO:0000256" key="1">
    <source>
        <dbReference type="ARBA" id="ARBA00007613"/>
    </source>
</evidence>
<dbReference type="PANTHER" id="PTHR30203:SF32">
    <property type="entry name" value="CATION EFFLUX SYSTEM PROTEIN CUSC"/>
    <property type="match status" value="1"/>
</dbReference>
<evidence type="ECO:0000313" key="5">
    <source>
        <dbReference type="Proteomes" id="UP000185192"/>
    </source>
</evidence>
<dbReference type="Proteomes" id="UP000185192">
    <property type="component" value="Unassembled WGS sequence"/>
</dbReference>
<dbReference type="NCBIfam" id="TIGR01845">
    <property type="entry name" value="outer_NodT"/>
    <property type="match status" value="1"/>
</dbReference>
<dbReference type="Gene3D" id="2.20.200.10">
    <property type="entry name" value="Outer membrane efflux proteins (OEP)"/>
    <property type="match status" value="1"/>
</dbReference>
<feature type="region of interest" description="Disordered" evidence="3">
    <location>
        <begin position="484"/>
        <end position="513"/>
    </location>
</feature>